<dbReference type="EMBL" id="CR522870">
    <property type="protein sequence ID" value="CAG36032.1"/>
    <property type="molecule type" value="Genomic_DNA"/>
</dbReference>
<gene>
    <name evidence="2" type="ordered locus">DP1303</name>
</gene>
<sequence length="109" mass="12183">MGLFYIHGSSRRGGRDAKERRQPFHLPRPSQKDIDGHAPLYPSYTVALNLPRIFIPYIDTVGWAAVERSGMAKKSCGAANRAHHSFALTKPFIQPIILSAEDSAIFYDL</sequence>
<keyword evidence="3" id="KW-1185">Reference proteome</keyword>
<dbReference type="KEGG" id="dps:DP1303"/>
<organism evidence="2 3">
    <name type="scientific">Desulfotalea psychrophila (strain LSv54 / DSM 12343)</name>
    <dbReference type="NCBI Taxonomy" id="177439"/>
    <lineage>
        <taxon>Bacteria</taxon>
        <taxon>Pseudomonadati</taxon>
        <taxon>Thermodesulfobacteriota</taxon>
        <taxon>Desulfobulbia</taxon>
        <taxon>Desulfobulbales</taxon>
        <taxon>Desulfocapsaceae</taxon>
        <taxon>Desulfotalea</taxon>
    </lineage>
</organism>
<evidence type="ECO:0000313" key="2">
    <source>
        <dbReference type="EMBL" id="CAG36032.1"/>
    </source>
</evidence>
<dbReference type="AlphaFoldDB" id="Q6ANP2"/>
<dbReference type="HOGENOM" id="CLU_2179611_0_0_7"/>
<evidence type="ECO:0000313" key="3">
    <source>
        <dbReference type="Proteomes" id="UP000000602"/>
    </source>
</evidence>
<name>Q6ANP2_DESPS</name>
<reference evidence="3" key="1">
    <citation type="journal article" date="2004" name="Environ. Microbiol.">
        <title>The genome of Desulfotalea psychrophila, a sulfate-reducing bacterium from permanently cold Arctic sediments.</title>
        <authorList>
            <person name="Rabus R."/>
            <person name="Ruepp A."/>
            <person name="Frickey T."/>
            <person name="Rattei T."/>
            <person name="Fartmann B."/>
            <person name="Stark M."/>
            <person name="Bauer M."/>
            <person name="Zibat A."/>
            <person name="Lombardot T."/>
            <person name="Becker I."/>
            <person name="Amann J."/>
            <person name="Gellner K."/>
            <person name="Teeling H."/>
            <person name="Leuschner W.D."/>
            <person name="Gloeckner F.-O."/>
            <person name="Lupas A.N."/>
            <person name="Amann R."/>
            <person name="Klenk H.-P."/>
        </authorList>
    </citation>
    <scope>NUCLEOTIDE SEQUENCE [LARGE SCALE GENOMIC DNA]</scope>
    <source>
        <strain evidence="3">DSM 12343 / LSv54</strain>
    </source>
</reference>
<feature type="region of interest" description="Disordered" evidence="1">
    <location>
        <begin position="1"/>
        <end position="37"/>
    </location>
</feature>
<protein>
    <submittedName>
        <fullName evidence="2">Uncharacterized protein</fullName>
    </submittedName>
</protein>
<evidence type="ECO:0000256" key="1">
    <source>
        <dbReference type="SAM" id="MobiDB-lite"/>
    </source>
</evidence>
<accession>Q6ANP2</accession>
<feature type="compositionally biased region" description="Basic and acidic residues" evidence="1">
    <location>
        <begin position="13"/>
        <end position="22"/>
    </location>
</feature>
<dbReference type="Proteomes" id="UP000000602">
    <property type="component" value="Chromosome"/>
</dbReference>
<proteinExistence type="predicted"/>